<dbReference type="Pfam" id="PF00593">
    <property type="entry name" value="TonB_dep_Rec_b-barrel"/>
    <property type="match status" value="1"/>
</dbReference>
<dbReference type="OrthoDB" id="8530571at2"/>
<dbReference type="PANTHER" id="PTHR47234:SF2">
    <property type="entry name" value="TONB-DEPENDENT RECEPTOR"/>
    <property type="match status" value="1"/>
</dbReference>
<organism evidence="15 16">
    <name type="scientific">Kinneretia aquatilis</name>
    <dbReference type="NCBI Taxonomy" id="2070761"/>
    <lineage>
        <taxon>Bacteria</taxon>
        <taxon>Pseudomonadati</taxon>
        <taxon>Pseudomonadota</taxon>
        <taxon>Betaproteobacteria</taxon>
        <taxon>Burkholderiales</taxon>
        <taxon>Sphaerotilaceae</taxon>
        <taxon>Roseateles</taxon>
    </lineage>
</organism>
<evidence type="ECO:0000256" key="12">
    <source>
        <dbReference type="SAM" id="SignalP"/>
    </source>
</evidence>
<comment type="similarity">
    <text evidence="2 10 11">Belongs to the TonB-dependent receptor family.</text>
</comment>
<evidence type="ECO:0000256" key="6">
    <source>
        <dbReference type="ARBA" id="ARBA00023077"/>
    </source>
</evidence>
<dbReference type="Proteomes" id="UP000235916">
    <property type="component" value="Unassembled WGS sequence"/>
</dbReference>
<dbReference type="GO" id="GO:0009279">
    <property type="term" value="C:cell outer membrane"/>
    <property type="evidence" value="ECO:0007669"/>
    <property type="project" value="UniProtKB-SubCell"/>
</dbReference>
<sequence length="985" mass="107138">MRKTTKLVAVLAAAGLASWAQAQTANPSNKEAGEKLDRVEVTGSSIKRINAETASPVQVVDAKQIENMGAKTLQQVLENLPANMPALQDFRSMFTGTDGASQANLRGLGAQGTLMLLNGRRLSFYGAPDGFQTQFVNIDTIPAAAIERMEILTDGASAVYGSDAVAGVINVITKKEFTGLQLSANTESSQRIKAYGQHSASAMFGFGDLARDKFNVYGSVNLYKRDTVSPQDTLDKRPAGYYIDNPNYIKNFRISDGSTPGVLNPGTLFVFDSKNTRSSMAVPGCTSIVTTGSNTSCAINNLPYQLAVVGASDRATLFLNGTYAASPDMEFFGQANYTHIQLHSINRPAFFNSGSSSNWFSRDTGTTLNTFTQPFLGPNNVYNKLTPELKAKMGGAAGLTYYLLDDRNHIGQKNEDNSYRVLGGVRGSFGKWDYESAFSLAGSHSTLFQTINTSKKGFEKAFGPYTVDPVTKRTYIADNPAYKFGEISASNAALLREAFPTFDIHSWTRLATWDGKVEGEVAQLSAGAVRAAFGAQLMREEFYTPGNPAAAAGDITQQGGSWFKGERNVAALFSEAIVPLSKNLEMDAAVRLDKYPNFAANLAPKVGLKYRAMPELLLRGTYSEGFRAPNLAESGNGGVFAQTAVRDGLRCLETDAIANLLKKSAVASERERGTQLFNSNCNTVVGGMTPPNKDLQPEKAKISTLGIVLQPHKDFNVSADYFFVSRRNEIVREDFGRLFKEAVEKYGPGLEGAPNAQRVPLSDSDKAVMVEVATMCANPANAAACAAGVPKYSAGNLAGLVNKYLNRGRTLVDGFDFDAQGRFSLGDFGRLGLGIKTTIMNRTIYNYDDGEGWSGNYIGLHSNPKVTATLNADWKYRDFTTSVFVNYTGTRKWADYPGDETYTPEACATKGGALTADDCRRGIPSYTTVNLSLNWTPIKHLNLGLNVKNLFNRQPYYDPNGWEGYDHRYNIYGRMLSLSASYKFW</sequence>
<evidence type="ECO:0000313" key="16">
    <source>
        <dbReference type="Proteomes" id="UP000235916"/>
    </source>
</evidence>
<dbReference type="SUPFAM" id="SSF56935">
    <property type="entry name" value="Porins"/>
    <property type="match status" value="1"/>
</dbReference>
<dbReference type="InterPro" id="IPR039426">
    <property type="entry name" value="TonB-dep_rcpt-like"/>
</dbReference>
<evidence type="ECO:0000256" key="10">
    <source>
        <dbReference type="PROSITE-ProRule" id="PRU01360"/>
    </source>
</evidence>
<accession>A0A2N8KRW3</accession>
<evidence type="ECO:0000256" key="1">
    <source>
        <dbReference type="ARBA" id="ARBA00004571"/>
    </source>
</evidence>
<feature type="domain" description="TonB-dependent receptor-like beta-barrel" evidence="13">
    <location>
        <begin position="363"/>
        <end position="950"/>
    </location>
</feature>
<evidence type="ECO:0000256" key="9">
    <source>
        <dbReference type="ARBA" id="ARBA00023237"/>
    </source>
</evidence>
<evidence type="ECO:0000256" key="8">
    <source>
        <dbReference type="ARBA" id="ARBA00023170"/>
    </source>
</evidence>
<evidence type="ECO:0000259" key="13">
    <source>
        <dbReference type="Pfam" id="PF00593"/>
    </source>
</evidence>
<evidence type="ECO:0000313" key="15">
    <source>
        <dbReference type="EMBL" id="PND36162.1"/>
    </source>
</evidence>
<evidence type="ECO:0000256" key="11">
    <source>
        <dbReference type="RuleBase" id="RU003357"/>
    </source>
</evidence>
<dbReference type="PANTHER" id="PTHR47234">
    <property type="match status" value="1"/>
</dbReference>
<dbReference type="InterPro" id="IPR036942">
    <property type="entry name" value="Beta-barrel_TonB_sf"/>
</dbReference>
<feature type="domain" description="TonB-dependent receptor plug" evidence="14">
    <location>
        <begin position="52"/>
        <end position="168"/>
    </location>
</feature>
<feature type="chain" id="PRO_5014886324" evidence="12">
    <location>
        <begin position="23"/>
        <end position="985"/>
    </location>
</feature>
<keyword evidence="4 10" id="KW-1134">Transmembrane beta strand</keyword>
<dbReference type="InterPro" id="IPR000531">
    <property type="entry name" value="Beta-barrel_TonB"/>
</dbReference>
<dbReference type="EMBL" id="POSP01000004">
    <property type="protein sequence ID" value="PND36162.1"/>
    <property type="molecule type" value="Genomic_DNA"/>
</dbReference>
<evidence type="ECO:0000256" key="4">
    <source>
        <dbReference type="ARBA" id="ARBA00022452"/>
    </source>
</evidence>
<keyword evidence="3 10" id="KW-0813">Transport</keyword>
<evidence type="ECO:0000256" key="2">
    <source>
        <dbReference type="ARBA" id="ARBA00009810"/>
    </source>
</evidence>
<evidence type="ECO:0000256" key="3">
    <source>
        <dbReference type="ARBA" id="ARBA00022448"/>
    </source>
</evidence>
<keyword evidence="16" id="KW-1185">Reference proteome</keyword>
<dbReference type="Gene3D" id="2.170.130.10">
    <property type="entry name" value="TonB-dependent receptor, plug domain"/>
    <property type="match status" value="1"/>
</dbReference>
<feature type="signal peptide" evidence="12">
    <location>
        <begin position="1"/>
        <end position="22"/>
    </location>
</feature>
<evidence type="ECO:0000256" key="5">
    <source>
        <dbReference type="ARBA" id="ARBA00022692"/>
    </source>
</evidence>
<protein>
    <submittedName>
        <fullName evidence="15">TonB-dependent receptor</fullName>
    </submittedName>
</protein>
<name>A0A2N8KRW3_9BURK</name>
<dbReference type="AlphaFoldDB" id="A0A2N8KRW3"/>
<comment type="subcellular location">
    <subcellularLocation>
        <location evidence="1 10">Cell outer membrane</location>
        <topology evidence="1 10">Multi-pass membrane protein</topology>
    </subcellularLocation>
</comment>
<dbReference type="PROSITE" id="PS52016">
    <property type="entry name" value="TONB_DEPENDENT_REC_3"/>
    <property type="match status" value="1"/>
</dbReference>
<keyword evidence="5 10" id="KW-0812">Transmembrane</keyword>
<keyword evidence="9 10" id="KW-0998">Cell outer membrane</keyword>
<comment type="caution">
    <text evidence="15">The sequence shown here is derived from an EMBL/GenBank/DDBJ whole genome shotgun (WGS) entry which is preliminary data.</text>
</comment>
<keyword evidence="12" id="KW-0732">Signal</keyword>
<keyword evidence="6 11" id="KW-0798">TonB box</keyword>
<keyword evidence="8 15" id="KW-0675">Receptor</keyword>
<reference evidence="15 16" key="1">
    <citation type="submission" date="2018-01" db="EMBL/GenBank/DDBJ databases">
        <title>Draft genome sequence of Paucibacter aquatile CR182 isolated from freshwater of the Nakdong River.</title>
        <authorList>
            <person name="Choi A."/>
            <person name="Chung E.J."/>
        </authorList>
    </citation>
    <scope>NUCLEOTIDE SEQUENCE [LARGE SCALE GENOMIC DNA]</scope>
    <source>
        <strain evidence="15 16">CR182</strain>
    </source>
</reference>
<dbReference type="RefSeq" id="WP_102769937.1">
    <property type="nucleotide sequence ID" value="NZ_POSP01000004.1"/>
</dbReference>
<dbReference type="Pfam" id="PF07715">
    <property type="entry name" value="Plug"/>
    <property type="match status" value="1"/>
</dbReference>
<dbReference type="InterPro" id="IPR037066">
    <property type="entry name" value="Plug_dom_sf"/>
</dbReference>
<evidence type="ECO:0000256" key="7">
    <source>
        <dbReference type="ARBA" id="ARBA00023136"/>
    </source>
</evidence>
<dbReference type="Gene3D" id="2.40.170.20">
    <property type="entry name" value="TonB-dependent receptor, beta-barrel domain"/>
    <property type="match status" value="1"/>
</dbReference>
<evidence type="ECO:0000259" key="14">
    <source>
        <dbReference type="Pfam" id="PF07715"/>
    </source>
</evidence>
<dbReference type="InterPro" id="IPR012910">
    <property type="entry name" value="Plug_dom"/>
</dbReference>
<gene>
    <name evidence="15" type="ORF">C1O66_20775</name>
</gene>
<keyword evidence="7 10" id="KW-0472">Membrane</keyword>
<proteinExistence type="inferred from homology"/>